<dbReference type="InterPro" id="IPR015824">
    <property type="entry name" value="Phosphoglycerate_kinase_N"/>
</dbReference>
<dbReference type="EC" id="2.7.2.3" evidence="5 13"/>
<feature type="binding site" evidence="13">
    <location>
        <position position="151"/>
    </location>
    <ligand>
        <name>substrate</name>
    </ligand>
</feature>
<dbReference type="RefSeq" id="WP_188965687.1">
    <property type="nucleotide sequence ID" value="NZ_BMKW01000002.1"/>
</dbReference>
<evidence type="ECO:0000256" key="9">
    <source>
        <dbReference type="ARBA" id="ARBA00022741"/>
    </source>
</evidence>
<evidence type="ECO:0000256" key="16">
    <source>
        <dbReference type="RuleBase" id="RU000532"/>
    </source>
</evidence>
<evidence type="ECO:0000313" key="18">
    <source>
        <dbReference type="Proteomes" id="UP000661507"/>
    </source>
</evidence>
<reference evidence="17" key="2">
    <citation type="submission" date="2020-09" db="EMBL/GenBank/DDBJ databases">
        <authorList>
            <person name="Sun Q."/>
            <person name="Zhou Y."/>
        </authorList>
    </citation>
    <scope>NUCLEOTIDE SEQUENCE</scope>
    <source>
        <strain evidence="17">CGMCC 1.3617</strain>
    </source>
</reference>
<dbReference type="PANTHER" id="PTHR11406:SF23">
    <property type="entry name" value="PHOSPHOGLYCERATE KINASE 1, CHLOROPLASTIC-RELATED"/>
    <property type="match status" value="1"/>
</dbReference>
<sequence length="397" mass="41750">MSYRTIDALDAHGKRVLLRADLNVPVRDGLITDRTRIERLCPTIAELANDGARVIVCSHFDRPKGRRVPEMSLKPLQEALAAALRRPVAWADDCIGPEAEAAVAALQDGEILLLENTRFHAGEEKNDPAMAAALARLADAYVNDAFSAAHRAHASTEGVAHLLPSFAGRLMEAELKALDAALGNPARPVVAIVGGAKVSTKLDLLGNLMKKVDVLVIGGAMANTFLAAQGHPVGKSLQEAEMHDTAREILAGAQAAGCEILLPVDLVVAEEFRANAATRTVRADAVPEGWMALDVGPKSEEAIEQRLRGASTLVWNGPLGAFEIPPFDTATVAVAQIVAALTQSGALKSIGGGGDTVSALRHAEVIDRMTYVSSAGGAFLEWLEGKTLPGVAALTNK</sequence>
<evidence type="ECO:0000256" key="5">
    <source>
        <dbReference type="ARBA" id="ARBA00013061"/>
    </source>
</evidence>
<dbReference type="PANTHER" id="PTHR11406">
    <property type="entry name" value="PHOSPHOGLYCERATE KINASE"/>
    <property type="match status" value="1"/>
</dbReference>
<evidence type="ECO:0000256" key="12">
    <source>
        <dbReference type="ARBA" id="ARBA00023152"/>
    </source>
</evidence>
<dbReference type="AlphaFoldDB" id="A0A917K7D8"/>
<feature type="binding site" evidence="14">
    <location>
        <position position="36"/>
    </location>
    <ligand>
        <name>(2R)-3-phosphoglycerate</name>
        <dbReference type="ChEBI" id="CHEBI:58272"/>
    </ligand>
</feature>
<evidence type="ECO:0000256" key="4">
    <source>
        <dbReference type="ARBA" id="ARBA00011245"/>
    </source>
</evidence>
<dbReference type="SUPFAM" id="SSF53748">
    <property type="entry name" value="Phosphoglycerate kinase"/>
    <property type="match status" value="1"/>
</dbReference>
<feature type="binding site" evidence="13 14">
    <location>
        <begin position="21"/>
        <end position="23"/>
    </location>
    <ligand>
        <name>substrate</name>
    </ligand>
</feature>
<feature type="binding site" evidence="13 15">
    <location>
        <begin position="353"/>
        <end position="356"/>
    </location>
    <ligand>
        <name>ATP</name>
        <dbReference type="ChEBI" id="CHEBI:30616"/>
    </ligand>
</feature>
<keyword evidence="9 13" id="KW-0547">Nucleotide-binding</keyword>
<keyword evidence="18" id="KW-1185">Reference proteome</keyword>
<dbReference type="EMBL" id="BMKW01000002">
    <property type="protein sequence ID" value="GGJ03779.1"/>
    <property type="molecule type" value="Genomic_DNA"/>
</dbReference>
<gene>
    <name evidence="13 17" type="primary">pgk</name>
    <name evidence="17" type="ORF">GCM10011320_08480</name>
</gene>
<reference evidence="17" key="1">
    <citation type="journal article" date="2014" name="Int. J. Syst. Evol. Microbiol.">
        <title>Complete genome sequence of Corynebacterium casei LMG S-19264T (=DSM 44701T), isolated from a smear-ripened cheese.</title>
        <authorList>
            <consortium name="US DOE Joint Genome Institute (JGI-PGF)"/>
            <person name="Walter F."/>
            <person name="Albersmeier A."/>
            <person name="Kalinowski J."/>
            <person name="Ruckert C."/>
        </authorList>
    </citation>
    <scope>NUCLEOTIDE SEQUENCE</scope>
    <source>
        <strain evidence="17">CGMCC 1.3617</strain>
    </source>
</reference>
<feature type="binding site" evidence="13 15">
    <location>
        <position position="323"/>
    </location>
    <ligand>
        <name>ATP</name>
        <dbReference type="ChEBI" id="CHEBI:30616"/>
    </ligand>
</feature>
<keyword evidence="8 13" id="KW-0808">Transferase</keyword>
<feature type="binding site" evidence="13">
    <location>
        <position position="118"/>
    </location>
    <ligand>
        <name>substrate</name>
    </ligand>
</feature>
<dbReference type="FunFam" id="3.40.50.1260:FF:000031">
    <property type="entry name" value="Phosphoglycerate kinase 1"/>
    <property type="match status" value="1"/>
</dbReference>
<dbReference type="InterPro" id="IPR001576">
    <property type="entry name" value="Phosphoglycerate_kinase"/>
</dbReference>
<dbReference type="GO" id="GO:0043531">
    <property type="term" value="F:ADP binding"/>
    <property type="evidence" value="ECO:0007669"/>
    <property type="project" value="TreeGrafter"/>
</dbReference>
<feature type="binding site" evidence="13 14">
    <location>
        <begin position="59"/>
        <end position="62"/>
    </location>
    <ligand>
        <name>substrate</name>
    </ligand>
</feature>
<dbReference type="GO" id="GO:0006096">
    <property type="term" value="P:glycolytic process"/>
    <property type="evidence" value="ECO:0007669"/>
    <property type="project" value="UniProtKB-UniRule"/>
</dbReference>
<dbReference type="Gene3D" id="3.40.50.1260">
    <property type="entry name" value="Phosphoglycerate kinase, N-terminal domain"/>
    <property type="match status" value="2"/>
</dbReference>
<evidence type="ECO:0000256" key="2">
    <source>
        <dbReference type="ARBA" id="ARBA00004838"/>
    </source>
</evidence>
<comment type="caution">
    <text evidence="13">Lacks conserved residue(s) required for the propagation of feature annotation.</text>
</comment>
<evidence type="ECO:0000313" key="17">
    <source>
        <dbReference type="EMBL" id="GGJ03779.1"/>
    </source>
</evidence>
<dbReference type="GO" id="GO:0006094">
    <property type="term" value="P:gluconeogenesis"/>
    <property type="evidence" value="ECO:0007669"/>
    <property type="project" value="TreeGrafter"/>
</dbReference>
<organism evidence="17 18">
    <name type="scientific">Neoroseomonas lacus</name>
    <dbReference type="NCBI Taxonomy" id="287609"/>
    <lineage>
        <taxon>Bacteria</taxon>
        <taxon>Pseudomonadati</taxon>
        <taxon>Pseudomonadota</taxon>
        <taxon>Alphaproteobacteria</taxon>
        <taxon>Acetobacterales</taxon>
        <taxon>Acetobacteraceae</taxon>
        <taxon>Neoroseomonas</taxon>
    </lineage>
</organism>
<comment type="catalytic activity">
    <reaction evidence="1 13 16">
        <text>(2R)-3-phosphoglycerate + ATP = (2R)-3-phospho-glyceroyl phosphate + ADP</text>
        <dbReference type="Rhea" id="RHEA:14801"/>
        <dbReference type="ChEBI" id="CHEBI:30616"/>
        <dbReference type="ChEBI" id="CHEBI:57604"/>
        <dbReference type="ChEBI" id="CHEBI:58272"/>
        <dbReference type="ChEBI" id="CHEBI:456216"/>
        <dbReference type="EC" id="2.7.2.3"/>
    </reaction>
</comment>
<feature type="binding site" evidence="14">
    <location>
        <position position="118"/>
    </location>
    <ligand>
        <name>(2R)-3-phosphoglycerate</name>
        <dbReference type="ChEBI" id="CHEBI:58272"/>
    </ligand>
</feature>
<comment type="similarity">
    <text evidence="3 13 16">Belongs to the phosphoglycerate kinase family.</text>
</comment>
<dbReference type="CDD" id="cd00318">
    <property type="entry name" value="Phosphoglycerate_kinase"/>
    <property type="match status" value="1"/>
</dbReference>
<feature type="binding site" evidence="14">
    <location>
        <position position="151"/>
    </location>
    <ligand>
        <name>(2R)-3-phosphoglycerate</name>
        <dbReference type="ChEBI" id="CHEBI:58272"/>
    </ligand>
</feature>
<dbReference type="Pfam" id="PF00162">
    <property type="entry name" value="PGK"/>
    <property type="match status" value="1"/>
</dbReference>
<keyword evidence="10 13" id="KW-0418">Kinase</keyword>
<dbReference type="PROSITE" id="PS00111">
    <property type="entry name" value="PGLYCERATE_KINASE"/>
    <property type="match status" value="1"/>
</dbReference>
<feature type="binding site" evidence="13">
    <location>
        <position position="36"/>
    </location>
    <ligand>
        <name>substrate</name>
    </ligand>
</feature>
<evidence type="ECO:0000256" key="10">
    <source>
        <dbReference type="ARBA" id="ARBA00022777"/>
    </source>
</evidence>
<keyword evidence="11 13" id="KW-0067">ATP-binding</keyword>
<comment type="subunit">
    <text evidence="4 13">Monomer.</text>
</comment>
<keyword evidence="12 13" id="KW-0324">Glycolysis</keyword>
<keyword evidence="7 13" id="KW-0963">Cytoplasm</keyword>
<evidence type="ECO:0000256" key="13">
    <source>
        <dbReference type="HAMAP-Rule" id="MF_00145"/>
    </source>
</evidence>
<evidence type="ECO:0000256" key="14">
    <source>
        <dbReference type="PIRSR" id="PIRSR000724-1"/>
    </source>
</evidence>
<evidence type="ECO:0000256" key="15">
    <source>
        <dbReference type="PIRSR" id="PIRSR000724-2"/>
    </source>
</evidence>
<dbReference type="Proteomes" id="UP000661507">
    <property type="component" value="Unassembled WGS sequence"/>
</dbReference>
<evidence type="ECO:0000256" key="7">
    <source>
        <dbReference type="ARBA" id="ARBA00022490"/>
    </source>
</evidence>
<dbReference type="GO" id="GO:0005524">
    <property type="term" value="F:ATP binding"/>
    <property type="evidence" value="ECO:0007669"/>
    <property type="project" value="UniProtKB-KW"/>
</dbReference>
<comment type="pathway">
    <text evidence="2 13">Carbohydrate degradation; glycolysis; pyruvate from D-glyceraldehyde 3-phosphate: step 2/5.</text>
</comment>
<dbReference type="PRINTS" id="PR00477">
    <property type="entry name" value="PHGLYCKINASE"/>
</dbReference>
<dbReference type="GO" id="GO:0004618">
    <property type="term" value="F:phosphoglycerate kinase activity"/>
    <property type="evidence" value="ECO:0007669"/>
    <property type="project" value="UniProtKB-UniRule"/>
</dbReference>
<comment type="caution">
    <text evidence="17">The sequence shown here is derived from an EMBL/GenBank/DDBJ whole genome shotgun (WGS) entry which is preliminary data.</text>
</comment>
<evidence type="ECO:0000256" key="11">
    <source>
        <dbReference type="ARBA" id="ARBA00022840"/>
    </source>
</evidence>
<evidence type="ECO:0000256" key="1">
    <source>
        <dbReference type="ARBA" id="ARBA00000642"/>
    </source>
</evidence>
<dbReference type="GO" id="GO:0005829">
    <property type="term" value="C:cytosol"/>
    <property type="evidence" value="ECO:0007669"/>
    <property type="project" value="TreeGrafter"/>
</dbReference>
<dbReference type="InterPro" id="IPR015911">
    <property type="entry name" value="Phosphoglycerate_kinase_CS"/>
</dbReference>
<feature type="binding site" evidence="13 15">
    <location>
        <position position="201"/>
    </location>
    <ligand>
        <name>ATP</name>
        <dbReference type="ChEBI" id="CHEBI:30616"/>
    </ligand>
</feature>
<accession>A0A917K7D8</accession>
<name>A0A917K7D8_9PROT</name>
<evidence type="ECO:0000256" key="3">
    <source>
        <dbReference type="ARBA" id="ARBA00008982"/>
    </source>
</evidence>
<evidence type="ECO:0000256" key="8">
    <source>
        <dbReference type="ARBA" id="ARBA00022679"/>
    </source>
</evidence>
<proteinExistence type="inferred from homology"/>
<dbReference type="FunFam" id="3.40.50.1260:FF:000006">
    <property type="entry name" value="Phosphoglycerate kinase"/>
    <property type="match status" value="1"/>
</dbReference>
<dbReference type="InterPro" id="IPR036043">
    <property type="entry name" value="Phosphoglycerate_kinase_sf"/>
</dbReference>
<protein>
    <recommendedName>
        <fullName evidence="6 13">Phosphoglycerate kinase</fullName>
        <ecNumber evidence="5 13">2.7.2.3</ecNumber>
    </recommendedName>
</protein>
<comment type="subcellular location">
    <subcellularLocation>
        <location evidence="13">Cytoplasm</location>
    </subcellularLocation>
</comment>
<dbReference type="HAMAP" id="MF_00145">
    <property type="entry name" value="Phosphoglyc_kinase"/>
    <property type="match status" value="1"/>
</dbReference>
<dbReference type="PIRSF" id="PIRSF000724">
    <property type="entry name" value="Pgk"/>
    <property type="match status" value="1"/>
</dbReference>
<evidence type="ECO:0000256" key="6">
    <source>
        <dbReference type="ARBA" id="ARBA00016471"/>
    </source>
</evidence>